<evidence type="ECO:0000256" key="2">
    <source>
        <dbReference type="SAM" id="Phobius"/>
    </source>
</evidence>
<keyword evidence="2" id="KW-1133">Transmembrane helix</keyword>
<dbReference type="Proteomes" id="UP001595955">
    <property type="component" value="Unassembled WGS sequence"/>
</dbReference>
<proteinExistence type="predicted"/>
<keyword evidence="2" id="KW-0812">Transmembrane</keyword>
<reference evidence="4" key="1">
    <citation type="journal article" date="2019" name="Int. J. Syst. Evol. Microbiol.">
        <title>The Global Catalogue of Microorganisms (GCM) 10K type strain sequencing project: providing services to taxonomists for standard genome sequencing and annotation.</title>
        <authorList>
            <consortium name="The Broad Institute Genomics Platform"/>
            <consortium name="The Broad Institute Genome Sequencing Center for Infectious Disease"/>
            <person name="Wu L."/>
            <person name="Ma J."/>
        </authorList>
    </citation>
    <scope>NUCLEOTIDE SEQUENCE [LARGE SCALE GENOMIC DNA]</scope>
    <source>
        <strain evidence="4">JCM 3369</strain>
    </source>
</reference>
<sequence length="246" mass="25506">MSPRLPRIAGALYLLTVVTSIPALALKDPLLRDTAVLSDGASRLAWAGLLELVLAAACIGTAACLFPVIRRHSEVAALGFLAARTVEGALIAVGVMSMLSLATVHRADGAGADALAGADATLIALHDWAFLLGPGLVPAVNALCLGYALYRFRLVPRVIPALGLLGAPLLLVSALGSLFGAVDQVSGLAGLAALPIALWEISLGLWLVLKGVEPRALTRRATSDETERGMNDEPAPTAQRRTVERS</sequence>
<dbReference type="Pfam" id="PF14329">
    <property type="entry name" value="DUF4386"/>
    <property type="match status" value="1"/>
</dbReference>
<feature type="compositionally biased region" description="Basic and acidic residues" evidence="1">
    <location>
        <begin position="221"/>
        <end position="231"/>
    </location>
</feature>
<organism evidence="3 4">
    <name type="scientific">Georgenia faecalis</name>
    <dbReference type="NCBI Taxonomy" id="2483799"/>
    <lineage>
        <taxon>Bacteria</taxon>
        <taxon>Bacillati</taxon>
        <taxon>Actinomycetota</taxon>
        <taxon>Actinomycetes</taxon>
        <taxon>Micrococcales</taxon>
        <taxon>Bogoriellaceae</taxon>
        <taxon>Georgenia</taxon>
    </lineage>
</organism>
<comment type="caution">
    <text evidence="3">The sequence shown here is derived from an EMBL/GenBank/DDBJ whole genome shotgun (WGS) entry which is preliminary data.</text>
</comment>
<dbReference type="InterPro" id="IPR025495">
    <property type="entry name" value="DUF4386"/>
</dbReference>
<evidence type="ECO:0000313" key="4">
    <source>
        <dbReference type="Proteomes" id="UP001595955"/>
    </source>
</evidence>
<evidence type="ECO:0000256" key="1">
    <source>
        <dbReference type="SAM" id="MobiDB-lite"/>
    </source>
</evidence>
<feature type="transmembrane region" description="Helical" evidence="2">
    <location>
        <begin position="75"/>
        <end position="99"/>
    </location>
</feature>
<feature type="transmembrane region" description="Helical" evidence="2">
    <location>
        <begin position="128"/>
        <end position="150"/>
    </location>
</feature>
<keyword evidence="4" id="KW-1185">Reference proteome</keyword>
<feature type="transmembrane region" description="Helical" evidence="2">
    <location>
        <begin position="43"/>
        <end position="68"/>
    </location>
</feature>
<protein>
    <submittedName>
        <fullName evidence="3">DUF4386 domain-containing protein</fullName>
    </submittedName>
</protein>
<gene>
    <name evidence="3" type="ORF">ACFO3F_10335</name>
</gene>
<feature type="region of interest" description="Disordered" evidence="1">
    <location>
        <begin position="220"/>
        <end position="246"/>
    </location>
</feature>
<dbReference type="RefSeq" id="WP_122823502.1">
    <property type="nucleotide sequence ID" value="NZ_CP033325.1"/>
</dbReference>
<feature type="transmembrane region" description="Helical" evidence="2">
    <location>
        <begin position="188"/>
        <end position="209"/>
    </location>
</feature>
<name>A0ABV9DA52_9MICO</name>
<accession>A0ABV9DA52</accession>
<keyword evidence="2" id="KW-0472">Membrane</keyword>
<evidence type="ECO:0000313" key="3">
    <source>
        <dbReference type="EMBL" id="MFC4555644.1"/>
    </source>
</evidence>
<dbReference type="EMBL" id="JBHSGF010000006">
    <property type="protein sequence ID" value="MFC4555644.1"/>
    <property type="molecule type" value="Genomic_DNA"/>
</dbReference>
<feature type="transmembrane region" description="Helical" evidence="2">
    <location>
        <begin position="162"/>
        <end position="182"/>
    </location>
</feature>